<proteinExistence type="predicted"/>
<keyword evidence="1" id="KW-0732">Signal</keyword>
<sequence length="212" mass="21886">MKRVLLLSQLAAALALTAVLAPTANSAPAQHSISALWRFSDGSVVEGASSQLTRTDSGISLSQQTSAPAGHAVTVWWVIFNNPENCAGAPGVPTRCAEPDLFNPAVEASVQYAAGHVVGAAGAHRVGSYLSEGDTTNCPFEAFGEGFLCAGLIDARKADVHLVVRTHGPKLTAFMPGQIKSFEVACTPESSLGLGDGPNTCVDIQFAAHETA</sequence>
<comment type="caution">
    <text evidence="2">The sequence shown here is derived from an EMBL/GenBank/DDBJ whole genome shotgun (WGS) entry which is preliminary data.</text>
</comment>
<protein>
    <submittedName>
        <fullName evidence="2">Uncharacterized protein</fullName>
    </submittedName>
</protein>
<accession>A0ABN2DKJ4</accession>
<keyword evidence="3" id="KW-1185">Reference proteome</keyword>
<dbReference type="Proteomes" id="UP001500393">
    <property type="component" value="Unassembled WGS sequence"/>
</dbReference>
<dbReference type="EMBL" id="BAAAOS010000020">
    <property type="protein sequence ID" value="GAA1579374.1"/>
    <property type="molecule type" value="Genomic_DNA"/>
</dbReference>
<name>A0ABN2DKJ4_9ACTN</name>
<evidence type="ECO:0000313" key="3">
    <source>
        <dbReference type="Proteomes" id="UP001500393"/>
    </source>
</evidence>
<dbReference type="RefSeq" id="WP_344215322.1">
    <property type="nucleotide sequence ID" value="NZ_BAAAOS010000020.1"/>
</dbReference>
<feature type="signal peptide" evidence="1">
    <location>
        <begin position="1"/>
        <end position="26"/>
    </location>
</feature>
<gene>
    <name evidence="2" type="ORF">GCM10009789_36360</name>
</gene>
<evidence type="ECO:0000313" key="2">
    <source>
        <dbReference type="EMBL" id="GAA1579374.1"/>
    </source>
</evidence>
<organism evidence="2 3">
    <name type="scientific">Kribbella sancticallisti</name>
    <dbReference type="NCBI Taxonomy" id="460087"/>
    <lineage>
        <taxon>Bacteria</taxon>
        <taxon>Bacillati</taxon>
        <taxon>Actinomycetota</taxon>
        <taxon>Actinomycetes</taxon>
        <taxon>Propionibacteriales</taxon>
        <taxon>Kribbellaceae</taxon>
        <taxon>Kribbella</taxon>
    </lineage>
</organism>
<reference evidence="2 3" key="1">
    <citation type="journal article" date="2019" name="Int. J. Syst. Evol. Microbiol.">
        <title>The Global Catalogue of Microorganisms (GCM) 10K type strain sequencing project: providing services to taxonomists for standard genome sequencing and annotation.</title>
        <authorList>
            <consortium name="The Broad Institute Genomics Platform"/>
            <consortium name="The Broad Institute Genome Sequencing Center for Infectious Disease"/>
            <person name="Wu L."/>
            <person name="Ma J."/>
        </authorList>
    </citation>
    <scope>NUCLEOTIDE SEQUENCE [LARGE SCALE GENOMIC DNA]</scope>
    <source>
        <strain evidence="2 3">JCM 14969</strain>
    </source>
</reference>
<evidence type="ECO:0000256" key="1">
    <source>
        <dbReference type="SAM" id="SignalP"/>
    </source>
</evidence>
<feature type="chain" id="PRO_5047085620" evidence="1">
    <location>
        <begin position="27"/>
        <end position="212"/>
    </location>
</feature>